<sequence>MFQLQTKGCVETERMGLLQLMSYLNSLLIPKGEIFLKSWSHDDRSSDCCHWERVKCSDASLGANIVHLSLNLLQIQSLNLSLLHSFPQLDTLDLSSNWCDHLFDPIHGLVFPSSLQVLNLRRNQLSSTPKGSLPLWIDRMSSLEYLYMRGNQLNGHFPRQLQNLKLKVIDISHNSFFGSLPRNVEFPILRELRLQNNEFIGSIPDALFEAELLEVIDMRNNNFSDMVLNNVAKASNLGVLLLRSNSYESHIPEKLCQLSEVGILDLSQNKFKGVIPSCFSKMSFGAKKYDSNMSFDPVEGFSQVSFSQSWSYTSAINLDDDFAYGAQRTPAIIVDFLTKRRYEAYQVHKNKTPNHQKHCTRPSRNYLTGSIPDSISKLKDLGSLDLSNNKLDGNISEEKKFNRVRALG</sequence>
<name>D7KGZ6_ARALL</name>
<keyword evidence="3" id="KW-0433">Leucine-rich repeat</keyword>
<evidence type="ECO:0000256" key="2">
    <source>
        <dbReference type="ARBA" id="ARBA00004479"/>
    </source>
</evidence>
<evidence type="ECO:0000256" key="5">
    <source>
        <dbReference type="ARBA" id="ARBA00022729"/>
    </source>
</evidence>
<evidence type="ECO:0000259" key="11">
    <source>
        <dbReference type="Pfam" id="PF08263"/>
    </source>
</evidence>
<dbReference type="InterPro" id="IPR013210">
    <property type="entry name" value="LRR_N_plant-typ"/>
</dbReference>
<dbReference type="PANTHER" id="PTHR27000">
    <property type="entry name" value="LEUCINE-RICH REPEAT RECEPTOR-LIKE PROTEIN KINASE FAMILY PROTEIN-RELATED"/>
    <property type="match status" value="1"/>
</dbReference>
<evidence type="ECO:0000256" key="6">
    <source>
        <dbReference type="ARBA" id="ARBA00022737"/>
    </source>
</evidence>
<keyword evidence="4" id="KW-0812">Transmembrane</keyword>
<evidence type="ECO:0000256" key="8">
    <source>
        <dbReference type="ARBA" id="ARBA00023136"/>
    </source>
</evidence>
<dbReference type="GO" id="GO:0005886">
    <property type="term" value="C:plasma membrane"/>
    <property type="evidence" value="ECO:0007669"/>
    <property type="project" value="UniProtKB-SubCell"/>
</dbReference>
<keyword evidence="6" id="KW-0677">Repeat</keyword>
<dbReference type="AlphaFoldDB" id="D7KGZ6"/>
<keyword evidence="13" id="KW-1185">Reference proteome</keyword>
<evidence type="ECO:0000313" key="13">
    <source>
        <dbReference type="Proteomes" id="UP000008694"/>
    </source>
</evidence>
<gene>
    <name evidence="12" type="ORF">ARALYDRAFT_678337</name>
</gene>
<dbReference type="Pfam" id="PF00560">
    <property type="entry name" value="LRR_1"/>
    <property type="match status" value="5"/>
</dbReference>
<dbReference type="PANTHER" id="PTHR27000:SF803">
    <property type="entry name" value="RECEPTOR-LIKE PROTEIN 45"/>
    <property type="match status" value="1"/>
</dbReference>
<dbReference type="EMBL" id="GL348713">
    <property type="protein sequence ID" value="EFH68644.1"/>
    <property type="molecule type" value="Genomic_DNA"/>
</dbReference>
<proteinExistence type="predicted"/>
<evidence type="ECO:0000313" key="12">
    <source>
        <dbReference type="EMBL" id="EFH68644.1"/>
    </source>
</evidence>
<dbReference type="eggNOG" id="KOG0619">
    <property type="taxonomic scope" value="Eukaryota"/>
</dbReference>
<feature type="domain" description="Leucine-rich repeat-containing N-terminal plant-type" evidence="11">
    <location>
        <begin position="20"/>
        <end position="57"/>
    </location>
</feature>
<dbReference type="Gene3D" id="3.80.10.10">
    <property type="entry name" value="Ribonuclease Inhibitor"/>
    <property type="match status" value="3"/>
</dbReference>
<keyword evidence="7" id="KW-1133">Transmembrane helix</keyword>
<keyword evidence="8" id="KW-0472">Membrane</keyword>
<dbReference type="InterPro" id="IPR032675">
    <property type="entry name" value="LRR_dom_sf"/>
</dbReference>
<keyword evidence="9" id="KW-0675">Receptor</keyword>
<accession>D7KGZ6</accession>
<dbReference type="STRING" id="81972.D7KGZ6"/>
<dbReference type="Gramene" id="Al_scaffold_0001_660">
    <property type="protein sequence ID" value="Al_scaffold_0001_660"/>
    <property type="gene ID" value="Al_scaffold_0001_660"/>
</dbReference>
<evidence type="ECO:0000256" key="9">
    <source>
        <dbReference type="ARBA" id="ARBA00023170"/>
    </source>
</evidence>
<keyword evidence="5" id="KW-0732">Signal</keyword>
<comment type="subcellular location">
    <subcellularLocation>
        <location evidence="1">Cell membrane</location>
        <topology evidence="1">Single-pass membrane protein</topology>
    </subcellularLocation>
    <subcellularLocation>
        <location evidence="2">Membrane</location>
        <topology evidence="2">Single-pass type I membrane protein</topology>
    </subcellularLocation>
</comment>
<dbReference type="HOGENOM" id="CLU_675017_0_0_1"/>
<dbReference type="Proteomes" id="UP000008694">
    <property type="component" value="Unassembled WGS sequence"/>
</dbReference>
<evidence type="ECO:0000256" key="4">
    <source>
        <dbReference type="ARBA" id="ARBA00022692"/>
    </source>
</evidence>
<dbReference type="InterPro" id="IPR001611">
    <property type="entry name" value="Leu-rich_rpt"/>
</dbReference>
<reference evidence="13" key="1">
    <citation type="journal article" date="2011" name="Nat. Genet.">
        <title>The Arabidopsis lyrata genome sequence and the basis of rapid genome size change.</title>
        <authorList>
            <person name="Hu T.T."/>
            <person name="Pattyn P."/>
            <person name="Bakker E.G."/>
            <person name="Cao J."/>
            <person name="Cheng J.-F."/>
            <person name="Clark R.M."/>
            <person name="Fahlgren N."/>
            <person name="Fawcett J.A."/>
            <person name="Grimwood J."/>
            <person name="Gundlach H."/>
            <person name="Haberer G."/>
            <person name="Hollister J.D."/>
            <person name="Ossowski S."/>
            <person name="Ottilar R.P."/>
            <person name="Salamov A.A."/>
            <person name="Schneeberger K."/>
            <person name="Spannagl M."/>
            <person name="Wang X."/>
            <person name="Yang L."/>
            <person name="Nasrallah M.E."/>
            <person name="Bergelson J."/>
            <person name="Carrington J.C."/>
            <person name="Gaut B.S."/>
            <person name="Schmutz J."/>
            <person name="Mayer K.F.X."/>
            <person name="Van de Peer Y."/>
            <person name="Grigoriev I.V."/>
            <person name="Nordborg M."/>
            <person name="Weigel D."/>
            <person name="Guo Y.-L."/>
        </authorList>
    </citation>
    <scope>NUCLEOTIDE SEQUENCE [LARGE SCALE GENOMIC DNA]</scope>
    <source>
        <strain evidence="13">cv. MN47</strain>
    </source>
</reference>
<dbReference type="SUPFAM" id="SSF52058">
    <property type="entry name" value="L domain-like"/>
    <property type="match status" value="2"/>
</dbReference>
<evidence type="ECO:0000256" key="7">
    <source>
        <dbReference type="ARBA" id="ARBA00022989"/>
    </source>
</evidence>
<keyword evidence="10" id="KW-0325">Glycoprotein</keyword>
<evidence type="ECO:0000256" key="1">
    <source>
        <dbReference type="ARBA" id="ARBA00004162"/>
    </source>
</evidence>
<evidence type="ECO:0000256" key="3">
    <source>
        <dbReference type="ARBA" id="ARBA00022614"/>
    </source>
</evidence>
<evidence type="ECO:0000256" key="10">
    <source>
        <dbReference type="ARBA" id="ARBA00023180"/>
    </source>
</evidence>
<organism evidence="13">
    <name type="scientific">Arabidopsis lyrata subsp. lyrata</name>
    <name type="common">Lyre-leaved rock-cress</name>
    <dbReference type="NCBI Taxonomy" id="81972"/>
    <lineage>
        <taxon>Eukaryota</taxon>
        <taxon>Viridiplantae</taxon>
        <taxon>Streptophyta</taxon>
        <taxon>Embryophyta</taxon>
        <taxon>Tracheophyta</taxon>
        <taxon>Spermatophyta</taxon>
        <taxon>Magnoliopsida</taxon>
        <taxon>eudicotyledons</taxon>
        <taxon>Gunneridae</taxon>
        <taxon>Pentapetalae</taxon>
        <taxon>rosids</taxon>
        <taxon>malvids</taxon>
        <taxon>Brassicales</taxon>
        <taxon>Brassicaceae</taxon>
        <taxon>Camelineae</taxon>
        <taxon>Arabidopsis</taxon>
    </lineage>
</organism>
<protein>
    <submittedName>
        <fullName evidence="12">Predicted protein</fullName>
    </submittedName>
</protein>
<dbReference type="Pfam" id="PF08263">
    <property type="entry name" value="LRRNT_2"/>
    <property type="match status" value="1"/>
</dbReference>